<evidence type="ECO:0000313" key="1">
    <source>
        <dbReference type="EMBL" id="CAK0819268.1"/>
    </source>
</evidence>
<comment type="caution">
    <text evidence="1">The sequence shown here is derived from an EMBL/GenBank/DDBJ whole genome shotgun (WGS) entry which is preliminary data.</text>
</comment>
<proteinExistence type="predicted"/>
<protein>
    <submittedName>
        <fullName evidence="1">Uncharacterized protein</fullName>
    </submittedName>
</protein>
<reference evidence="1" key="1">
    <citation type="submission" date="2023-10" db="EMBL/GenBank/DDBJ databases">
        <authorList>
            <person name="Chen Y."/>
            <person name="Shah S."/>
            <person name="Dougan E. K."/>
            <person name="Thang M."/>
            <person name="Chan C."/>
        </authorList>
    </citation>
    <scope>NUCLEOTIDE SEQUENCE [LARGE SCALE GENOMIC DNA]</scope>
</reference>
<sequence>VFMVRVLFAAWALMPKGDLWLNLRTRELDCSVRLGYRELLDGTALLMAKQFPRPQKYTRVHRLPEKH</sequence>
<dbReference type="Proteomes" id="UP001189429">
    <property type="component" value="Unassembled WGS sequence"/>
</dbReference>
<feature type="non-terminal residue" evidence="1">
    <location>
        <position position="1"/>
    </location>
</feature>
<organism evidence="1 2">
    <name type="scientific">Prorocentrum cordatum</name>
    <dbReference type="NCBI Taxonomy" id="2364126"/>
    <lineage>
        <taxon>Eukaryota</taxon>
        <taxon>Sar</taxon>
        <taxon>Alveolata</taxon>
        <taxon>Dinophyceae</taxon>
        <taxon>Prorocentrales</taxon>
        <taxon>Prorocentraceae</taxon>
        <taxon>Prorocentrum</taxon>
    </lineage>
</organism>
<evidence type="ECO:0000313" key="2">
    <source>
        <dbReference type="Proteomes" id="UP001189429"/>
    </source>
</evidence>
<name>A0ABN9RJH8_9DINO</name>
<gene>
    <name evidence="1" type="ORF">PCOR1329_LOCUS21295</name>
</gene>
<keyword evidence="2" id="KW-1185">Reference proteome</keyword>
<accession>A0ABN9RJH8</accession>
<dbReference type="EMBL" id="CAUYUJ010006993">
    <property type="protein sequence ID" value="CAK0819268.1"/>
    <property type="molecule type" value="Genomic_DNA"/>
</dbReference>
<feature type="non-terminal residue" evidence="1">
    <location>
        <position position="67"/>
    </location>
</feature>